<reference evidence="3" key="2">
    <citation type="submission" date="2017-08" db="EMBL/GenBank/DDBJ databases">
        <authorList>
            <person name="de Groot N.N."/>
        </authorList>
    </citation>
    <scope>NUCLEOTIDE SEQUENCE [LARGE SCALE GENOMIC DNA]</scope>
    <source>
        <strain evidence="3">PX439</strain>
    </source>
</reference>
<organism evidence="3 4">
    <name type="scientific">Caenorhabditis remanei</name>
    <name type="common">Caenorhabditis vulgaris</name>
    <dbReference type="NCBI Taxonomy" id="31234"/>
    <lineage>
        <taxon>Eukaryota</taxon>
        <taxon>Metazoa</taxon>
        <taxon>Ecdysozoa</taxon>
        <taxon>Nematoda</taxon>
        <taxon>Chromadorea</taxon>
        <taxon>Rhabditida</taxon>
        <taxon>Rhabditina</taxon>
        <taxon>Rhabditomorpha</taxon>
        <taxon>Rhabditoidea</taxon>
        <taxon>Rhabditidae</taxon>
        <taxon>Peloderinae</taxon>
        <taxon>Caenorhabditis</taxon>
    </lineage>
</organism>
<evidence type="ECO:0000313" key="5">
    <source>
        <dbReference type="Proteomes" id="UP000483820"/>
    </source>
</evidence>
<evidence type="ECO:0000313" key="2">
    <source>
        <dbReference type="EMBL" id="KAF1756964.1"/>
    </source>
</evidence>
<feature type="signal peptide" evidence="1">
    <location>
        <begin position="1"/>
        <end position="22"/>
    </location>
</feature>
<comment type="caution">
    <text evidence="3">The sequence shown here is derived from an EMBL/GenBank/DDBJ whole genome shotgun (WGS) entry which is preliminary data.</text>
</comment>
<feature type="non-terminal residue" evidence="3">
    <location>
        <position position="1"/>
    </location>
</feature>
<evidence type="ECO:0000313" key="3">
    <source>
        <dbReference type="EMBL" id="OZF98458.1"/>
    </source>
</evidence>
<reference evidence="4" key="1">
    <citation type="submission" date="2017-08" db="EMBL/GenBank/DDBJ databases">
        <authorList>
            <person name="Fierst J.L."/>
        </authorList>
    </citation>
    <scope>NUCLEOTIDE SEQUENCE [LARGE SCALE GENOMIC DNA]</scope>
    <source>
        <strain evidence="4">PX439</strain>
    </source>
</reference>
<sequence>MIMSSKIILPTVLLMLCATTLAVDPLDFLFSSNMAQYPRYRPISPSAAAVNPEFGKRFWIGAPPGCVCTEFLGCHGPGCMRRMYPKA</sequence>
<accession>A0A261AKD9</accession>
<dbReference type="Proteomes" id="UP000483820">
    <property type="component" value="Chromosome IV"/>
</dbReference>
<protein>
    <submittedName>
        <fullName evidence="3">Uncharacterized protein</fullName>
    </submittedName>
</protein>
<gene>
    <name evidence="3" type="ORF">FL82_04155</name>
    <name evidence="2" type="ORF">GCK72_013419</name>
</gene>
<feature type="chain" id="PRO_5044571731" evidence="1">
    <location>
        <begin position="23"/>
        <end position="87"/>
    </location>
</feature>
<name>A0A261AKD9_CAERE</name>
<dbReference type="EMBL" id="WUAV01000004">
    <property type="protein sequence ID" value="KAF1756964.1"/>
    <property type="molecule type" value="Genomic_DNA"/>
</dbReference>
<dbReference type="EMBL" id="NMWX01000006">
    <property type="protein sequence ID" value="OZF98458.1"/>
    <property type="molecule type" value="Genomic_DNA"/>
</dbReference>
<dbReference type="Proteomes" id="UP000216624">
    <property type="component" value="Unassembled WGS sequence"/>
</dbReference>
<proteinExistence type="predicted"/>
<keyword evidence="4" id="KW-1185">Reference proteome</keyword>
<reference evidence="2 5" key="3">
    <citation type="submission" date="2019-12" db="EMBL/GenBank/DDBJ databases">
        <title>Chromosome-level assembly of the Caenorhabditis remanei genome.</title>
        <authorList>
            <person name="Teterina A.A."/>
            <person name="Willis J.H."/>
            <person name="Phillips P.C."/>
        </authorList>
    </citation>
    <scope>NUCLEOTIDE SEQUENCE [LARGE SCALE GENOMIC DNA]</scope>
    <source>
        <strain evidence="2 5">PX506</strain>
        <tissue evidence="2">Whole organism</tissue>
    </source>
</reference>
<evidence type="ECO:0000313" key="4">
    <source>
        <dbReference type="Proteomes" id="UP000216624"/>
    </source>
</evidence>
<keyword evidence="1" id="KW-0732">Signal</keyword>
<evidence type="ECO:0000256" key="1">
    <source>
        <dbReference type="SAM" id="SignalP"/>
    </source>
</evidence>
<dbReference type="AlphaFoldDB" id="A0A261AKD9"/>